<dbReference type="AlphaFoldDB" id="A0A1I7S014"/>
<evidence type="ECO:0000256" key="1">
    <source>
        <dbReference type="SAM" id="SignalP"/>
    </source>
</evidence>
<proteinExistence type="predicted"/>
<organism evidence="3 5">
    <name type="scientific">Bursaphelenchus xylophilus</name>
    <name type="common">Pinewood nematode worm</name>
    <name type="synonym">Aphelenchoides xylophilus</name>
    <dbReference type="NCBI Taxonomy" id="6326"/>
    <lineage>
        <taxon>Eukaryota</taxon>
        <taxon>Metazoa</taxon>
        <taxon>Ecdysozoa</taxon>
        <taxon>Nematoda</taxon>
        <taxon>Chromadorea</taxon>
        <taxon>Rhabditida</taxon>
        <taxon>Tylenchina</taxon>
        <taxon>Tylenchomorpha</taxon>
        <taxon>Aphelenchoidea</taxon>
        <taxon>Aphelenchoididae</taxon>
        <taxon>Bursaphelenchus</taxon>
    </lineage>
</organism>
<evidence type="ECO:0000313" key="2">
    <source>
        <dbReference type="EMBL" id="CAD5222077.1"/>
    </source>
</evidence>
<dbReference type="Proteomes" id="UP000582659">
    <property type="component" value="Unassembled WGS sequence"/>
</dbReference>
<protein>
    <submittedName>
        <fullName evidence="2">(pine wood nematode) hypothetical protein</fullName>
    </submittedName>
</protein>
<dbReference type="WBParaSite" id="BXY_0633700.1">
    <property type="protein sequence ID" value="BXY_0633700.1"/>
    <property type="gene ID" value="BXY_0633700"/>
</dbReference>
<sequence length="214" mass="24274">MKILLTYCLLCFILSHGHSKTAKKEKLPATIQNFNFTKRPLNLYIPANGVHVKVEEKEGNGAKYFFAEPPFLIKRRGNILLLHDLMDNSFFTGRPSIIQQIAASGHCCYFVTYSDYSKISPSFNKTNAVLLLQSPHPTHKSVVENVVDETRPDGIMAVRPEFPVNLDIPTVILDEKNTGYINENPKYQEIVKPSLNNTVIMQVLANFLDFVHPR</sequence>
<dbReference type="Proteomes" id="UP000095284">
    <property type="component" value="Unplaced"/>
</dbReference>
<dbReference type="EMBL" id="CAJFDI010000003">
    <property type="protein sequence ID" value="CAD5222077.1"/>
    <property type="molecule type" value="Genomic_DNA"/>
</dbReference>
<name>A0A1I7S014_BURXY</name>
<dbReference type="OrthoDB" id="284184at2759"/>
<gene>
    <name evidence="2" type="ORF">BXYJ_LOCUS7045</name>
</gene>
<reference evidence="5" key="1">
    <citation type="submission" date="2016-11" db="UniProtKB">
        <authorList>
            <consortium name="WormBaseParasite"/>
        </authorList>
    </citation>
    <scope>IDENTIFICATION</scope>
</reference>
<accession>A0A1I7S014</accession>
<keyword evidence="4" id="KW-1185">Reference proteome</keyword>
<feature type="chain" id="PRO_5036308697" evidence="1">
    <location>
        <begin position="20"/>
        <end position="214"/>
    </location>
</feature>
<keyword evidence="1" id="KW-0732">Signal</keyword>
<dbReference type="Proteomes" id="UP000659654">
    <property type="component" value="Unassembled WGS sequence"/>
</dbReference>
<feature type="signal peptide" evidence="1">
    <location>
        <begin position="1"/>
        <end position="19"/>
    </location>
</feature>
<evidence type="ECO:0000313" key="3">
    <source>
        <dbReference type="Proteomes" id="UP000095284"/>
    </source>
</evidence>
<evidence type="ECO:0000313" key="4">
    <source>
        <dbReference type="Proteomes" id="UP000659654"/>
    </source>
</evidence>
<evidence type="ECO:0000313" key="5">
    <source>
        <dbReference type="WBParaSite" id="BXY_0633700.1"/>
    </source>
</evidence>
<dbReference type="EMBL" id="CAJFCV020000003">
    <property type="protein sequence ID" value="CAG9109088.1"/>
    <property type="molecule type" value="Genomic_DNA"/>
</dbReference>
<reference evidence="2" key="2">
    <citation type="submission" date="2020-09" db="EMBL/GenBank/DDBJ databases">
        <authorList>
            <person name="Kikuchi T."/>
        </authorList>
    </citation>
    <scope>NUCLEOTIDE SEQUENCE</scope>
    <source>
        <strain evidence="2">Ka4C1</strain>
    </source>
</reference>